<proteinExistence type="predicted"/>
<gene>
    <name evidence="1" type="ORF">LJ757_18280</name>
</gene>
<accession>A0A9X1MGJ9</accession>
<reference evidence="1" key="1">
    <citation type="submission" date="2021-10" db="EMBL/GenBank/DDBJ databases">
        <title>Novel species in genus Arthrobacter.</title>
        <authorList>
            <person name="Liu Y."/>
        </authorList>
    </citation>
    <scope>NUCLEOTIDE SEQUENCE</scope>
    <source>
        <strain evidence="1">Zg-Y453</strain>
    </source>
</reference>
<organism evidence="1 2">
    <name type="scientific">Arthrobacter caoxuetaonis</name>
    <dbReference type="NCBI Taxonomy" id="2886935"/>
    <lineage>
        <taxon>Bacteria</taxon>
        <taxon>Bacillati</taxon>
        <taxon>Actinomycetota</taxon>
        <taxon>Actinomycetes</taxon>
        <taxon>Micrococcales</taxon>
        <taxon>Micrococcaceae</taxon>
        <taxon>Arthrobacter</taxon>
    </lineage>
</organism>
<evidence type="ECO:0000313" key="2">
    <source>
        <dbReference type="Proteomes" id="UP001139158"/>
    </source>
</evidence>
<comment type="caution">
    <text evidence="1">The sequence shown here is derived from an EMBL/GenBank/DDBJ whole genome shotgun (WGS) entry which is preliminary data.</text>
</comment>
<dbReference type="RefSeq" id="WP_227897719.1">
    <property type="nucleotide sequence ID" value="NZ_CP099467.1"/>
</dbReference>
<evidence type="ECO:0000313" key="1">
    <source>
        <dbReference type="EMBL" id="MCC3299733.1"/>
    </source>
</evidence>
<dbReference type="EMBL" id="JAJFZV010000020">
    <property type="protein sequence ID" value="MCC3299733.1"/>
    <property type="molecule type" value="Genomic_DNA"/>
</dbReference>
<sequence length="67" mass="7398">MNKRYTAIVKIVEVEETVAAGQPRRHMDGAPNPSHKTDTEILSVTMRSESLEELKEQLAAHVGLVKG</sequence>
<protein>
    <submittedName>
        <fullName evidence="1">Uncharacterized protein</fullName>
    </submittedName>
</protein>
<dbReference type="AlphaFoldDB" id="A0A9X1MGJ9"/>
<dbReference type="Proteomes" id="UP001139158">
    <property type="component" value="Unassembled WGS sequence"/>
</dbReference>
<name>A0A9X1MGJ9_9MICC</name>
<keyword evidence="2" id="KW-1185">Reference proteome</keyword>